<name>A0A4Q2D4M8_9AGAR</name>
<evidence type="ECO:0000256" key="1">
    <source>
        <dbReference type="SAM" id="MobiDB-lite"/>
    </source>
</evidence>
<feature type="compositionally biased region" description="Acidic residues" evidence="1">
    <location>
        <begin position="384"/>
        <end position="393"/>
    </location>
</feature>
<comment type="caution">
    <text evidence="2">The sequence shown here is derived from an EMBL/GenBank/DDBJ whole genome shotgun (WGS) entry which is preliminary data.</text>
</comment>
<dbReference type="AlphaFoldDB" id="A0A4Q2D4M8"/>
<gene>
    <name evidence="2" type="ORF">EST38_g11517</name>
</gene>
<evidence type="ECO:0000313" key="3">
    <source>
        <dbReference type="Proteomes" id="UP000290288"/>
    </source>
</evidence>
<reference evidence="2 3" key="1">
    <citation type="submission" date="2019-01" db="EMBL/GenBank/DDBJ databases">
        <title>Draft genome sequence of Psathyrella aberdarensis IHI B618.</title>
        <authorList>
            <person name="Buettner E."/>
            <person name="Kellner H."/>
        </authorList>
    </citation>
    <scope>NUCLEOTIDE SEQUENCE [LARGE SCALE GENOMIC DNA]</scope>
    <source>
        <strain evidence="2 3">IHI B618</strain>
    </source>
</reference>
<sequence length="499" mass="54697">MAPYRIIHSDTGAESDKENSPMRYGTSRPNGGAGTKRSASDPLDWPGRRKAIKNDPLVSHGRHFGRTVYAFANVRGLLQIGIEASSENPPLTHEERQIYHVFWRLARMVPGLNERLLHASEDELNDMASLKGANSARSDDTRSIKAPVLDWILPEGGAPLNPSLSRNSKFDRGFHHERTGFLLCPVNLDWSNPAVKKSLRDKELIPTGDTWPNFLYRNEKFDPSDAWAGLLRNRLLVLGFKHIFTSPSSTDDTPRATRSGNAVIHGMTKVTRASIAYVATQIRFALSSASVFTRSDKDTDSETFYRSIIDLLDDPKEDAEVKELLSWWNKQIFPASSAVRRVAPENSALSLIRARRAALEKAVHAEEASDPELDDGADEGPPVDFDDEEDFDLCDNGVHSPAAVNSDPAIPEDHSVAGSIRRTSKESGKALNGGGEAGKTKHSRLGRDSSKGKGRARPEASRGLSSKGSKELRNPPPQKALRSRLLNGSGLGAPFADTN</sequence>
<evidence type="ECO:0000313" key="2">
    <source>
        <dbReference type="EMBL" id="RXW14333.1"/>
    </source>
</evidence>
<dbReference type="EMBL" id="SDEE01000718">
    <property type="protein sequence ID" value="RXW14333.1"/>
    <property type="molecule type" value="Genomic_DNA"/>
</dbReference>
<dbReference type="STRING" id="2316362.A0A4Q2D4M8"/>
<dbReference type="Pfam" id="PF20414">
    <property type="entry name" value="DUF6698"/>
    <property type="match status" value="1"/>
</dbReference>
<keyword evidence="3" id="KW-1185">Reference proteome</keyword>
<dbReference type="InterPro" id="IPR046521">
    <property type="entry name" value="DUF6698"/>
</dbReference>
<feature type="region of interest" description="Disordered" evidence="1">
    <location>
        <begin position="362"/>
        <end position="499"/>
    </location>
</feature>
<proteinExistence type="predicted"/>
<feature type="region of interest" description="Disordered" evidence="1">
    <location>
        <begin position="1"/>
        <end position="48"/>
    </location>
</feature>
<feature type="compositionally biased region" description="Acidic residues" evidence="1">
    <location>
        <begin position="368"/>
        <end position="378"/>
    </location>
</feature>
<accession>A0A4Q2D4M8</accession>
<dbReference type="OrthoDB" id="3160134at2759"/>
<feature type="compositionally biased region" description="Basic and acidic residues" evidence="1">
    <location>
        <begin position="445"/>
        <end position="460"/>
    </location>
</feature>
<organism evidence="2 3">
    <name type="scientific">Candolleomyces aberdarensis</name>
    <dbReference type="NCBI Taxonomy" id="2316362"/>
    <lineage>
        <taxon>Eukaryota</taxon>
        <taxon>Fungi</taxon>
        <taxon>Dikarya</taxon>
        <taxon>Basidiomycota</taxon>
        <taxon>Agaricomycotina</taxon>
        <taxon>Agaricomycetes</taxon>
        <taxon>Agaricomycetidae</taxon>
        <taxon>Agaricales</taxon>
        <taxon>Agaricineae</taxon>
        <taxon>Psathyrellaceae</taxon>
        <taxon>Candolleomyces</taxon>
    </lineage>
</organism>
<dbReference type="Proteomes" id="UP000290288">
    <property type="component" value="Unassembled WGS sequence"/>
</dbReference>
<protein>
    <submittedName>
        <fullName evidence="2">Uncharacterized protein</fullName>
    </submittedName>
</protein>